<dbReference type="CTD" id="182686"/>
<dbReference type="STRING" id="6239.C16D9.5.1"/>
<dbReference type="EMBL" id="BX284605">
    <property type="protein sequence ID" value="CCD64739.1"/>
    <property type="molecule type" value="Genomic_DNA"/>
</dbReference>
<dbReference type="OrthoDB" id="10053392at2759"/>
<dbReference type="AGR" id="WB:WBGene00015860"/>
<dbReference type="PANTHER" id="PTHR31389">
    <property type="entry name" value="LD39211P"/>
    <property type="match status" value="1"/>
</dbReference>
<evidence type="ECO:0000313" key="3">
    <source>
        <dbReference type="WormBase" id="C16D9.5"/>
    </source>
</evidence>
<evidence type="ECO:0000313" key="1">
    <source>
        <dbReference type="EMBL" id="CCD64739.1"/>
    </source>
</evidence>
<reference evidence="1 2" key="1">
    <citation type="journal article" date="1998" name="Science">
        <title>Genome sequence of the nematode C. elegans: a platform for investigating biology.</title>
        <authorList>
            <consortium name="The C. elegans sequencing consortium"/>
            <person name="Sulson J.E."/>
            <person name="Waterston R."/>
        </authorList>
    </citation>
    <scope>NUCLEOTIDE SEQUENCE [LARGE SCALE GENOMIC DNA]</scope>
    <source>
        <strain evidence="1 2">Bristol N2</strain>
    </source>
</reference>
<keyword evidence="2" id="KW-1185">Reference proteome</keyword>
<dbReference type="PaxDb" id="6239-C16D9.5"/>
<dbReference type="KEGG" id="cel:CELE_C16D9.5"/>
<dbReference type="PhylomeDB" id="Q22899"/>
<dbReference type="OMA" id="CLLEIRV"/>
<dbReference type="FunCoup" id="Q22899">
    <property type="interactions" value="475"/>
</dbReference>
<sequence length="392" mass="44947">MKNSMRGPLLFILGVTFSGFLFSLHYTRNKDYKDTVAIPRLAIQTEQLQETTRIASRVISTSSTKTPHVATPPPAAKVEPVDCNCISKTTGKSYNFCYTDPQNSTSIGKKFDCASLTILEKLNLVENPGPYVDLADSEKNSKNMVFVSAVSENHFNEATHSIGSVYKFYHNAKFILYSLGLNKFYTQTIKKQFSNLEVRVFNTSGYPNYTNHWMEYRFKPLILAEVMKDYENIWWMDAHISVKKPGMIENLFKEISENTKKSVTKVPISIYYFIHSSHSNFATLFTDLLDYFPSNSIPLLKDPNLGGQMGANTMFFSRTEYTIQTFKWWILCALDKNCMNPPGAQVYCSFAIDDRNTKFANCFRFDQSVINLLMLNDFQDYKLYRSKIGSVF</sequence>
<dbReference type="PANTHER" id="PTHR31389:SF7">
    <property type="entry name" value="ALPHA-1,6-MANNOSYL-GLYCOPROTEIN 2-BETA-N-ACETYLGLUCOSAMINYLTRANSFERASE-RELATED"/>
    <property type="match status" value="1"/>
</dbReference>
<organism evidence="1 2">
    <name type="scientific">Caenorhabditis elegans</name>
    <dbReference type="NCBI Taxonomy" id="6239"/>
    <lineage>
        <taxon>Eukaryota</taxon>
        <taxon>Metazoa</taxon>
        <taxon>Ecdysozoa</taxon>
        <taxon>Nematoda</taxon>
        <taxon>Chromadorea</taxon>
        <taxon>Rhabditida</taxon>
        <taxon>Rhabditina</taxon>
        <taxon>Rhabditomorpha</taxon>
        <taxon>Rhabditoidea</taxon>
        <taxon>Rhabditidae</taxon>
        <taxon>Peloderinae</taxon>
        <taxon>Caenorhabditis</taxon>
    </lineage>
</organism>
<dbReference type="HOGENOM" id="CLU_042099_1_0_1"/>
<dbReference type="UCSC" id="C16D9.5">
    <property type="organism name" value="c. elegans"/>
</dbReference>
<accession>Q22899</accession>
<dbReference type="AlphaFoldDB" id="Q22899"/>
<proteinExistence type="predicted"/>
<dbReference type="InterPro" id="IPR012444">
    <property type="entry name" value="DUF1647"/>
</dbReference>
<dbReference type="SMR" id="Q22899"/>
<dbReference type="InParanoid" id="Q22899"/>
<protein>
    <submittedName>
        <fullName evidence="1">Alpha-1,6-mannosyl-glycoprotein 6-beta-N-acetylglucosaminyltransferase</fullName>
    </submittedName>
</protein>
<dbReference type="Bgee" id="WBGene00015860">
    <property type="expression patterns" value="Expressed in adult organism and 2 other cell types or tissues"/>
</dbReference>
<dbReference type="PIR" id="T29554">
    <property type="entry name" value="T29554"/>
</dbReference>
<gene>
    <name evidence="1 3" type="ORF">C16D9.5</name>
    <name evidence="1" type="ORF">CELE_C16D9.5</name>
</gene>
<name>Q22899_CAEEL</name>
<dbReference type="GeneID" id="182686"/>
<dbReference type="WormBase" id="C16D9.5">
    <property type="protein sequence ID" value="CE35239"/>
    <property type="gene ID" value="WBGene00015860"/>
</dbReference>
<dbReference type="Pfam" id="PF07801">
    <property type="entry name" value="DUF1647"/>
    <property type="match status" value="1"/>
</dbReference>
<dbReference type="Proteomes" id="UP000001940">
    <property type="component" value="Chromosome V"/>
</dbReference>
<dbReference type="eggNOG" id="ENOG502SA4K">
    <property type="taxonomic scope" value="Eukaryota"/>
</dbReference>
<evidence type="ECO:0000313" key="2">
    <source>
        <dbReference type="Proteomes" id="UP000001940"/>
    </source>
</evidence>
<dbReference type="RefSeq" id="NP_505125.2">
    <property type="nucleotide sequence ID" value="NM_072724.3"/>
</dbReference>